<dbReference type="GO" id="GO:0032259">
    <property type="term" value="P:methylation"/>
    <property type="evidence" value="ECO:0007669"/>
    <property type="project" value="UniProtKB-KW"/>
</dbReference>
<dbReference type="KEGG" id="ole:K0B96_06740"/>
<evidence type="ECO:0000256" key="1">
    <source>
        <dbReference type="ARBA" id="ARBA00022603"/>
    </source>
</evidence>
<dbReference type="AlphaFoldDB" id="A0A8F9XMJ5"/>
<evidence type="ECO:0000313" key="9">
    <source>
        <dbReference type="Proteomes" id="UP000825051"/>
    </source>
</evidence>
<feature type="binding site" evidence="5">
    <location>
        <begin position="121"/>
        <end position="125"/>
    </location>
    <ligand>
        <name>S-adenosyl-L-methionine</name>
        <dbReference type="ChEBI" id="CHEBI:59789"/>
    </ligand>
</feature>
<evidence type="ECO:0000256" key="2">
    <source>
        <dbReference type="ARBA" id="ARBA00022679"/>
    </source>
</evidence>
<evidence type="ECO:0000256" key="3">
    <source>
        <dbReference type="ARBA" id="ARBA00022691"/>
    </source>
</evidence>
<dbReference type="InterPro" id="IPR019874">
    <property type="entry name" value="RF_methyltr_PrmC"/>
</dbReference>
<dbReference type="PROSITE" id="PS00092">
    <property type="entry name" value="N6_MTASE"/>
    <property type="match status" value="1"/>
</dbReference>
<dbReference type="Pfam" id="PF05175">
    <property type="entry name" value="MTS"/>
    <property type="match status" value="1"/>
</dbReference>
<sequence length="282" mass="30623">MHSVLEIIKKTTDFFAAKGVEGARLNAELLVGHVLGLGRMQLYLQFERLLSEGELDRLRPLVRRRALREPLQYIIGETEFAGLKLKVDRRALIPRPETERLVEILSERFADTPPPRVLDLGTGTGALALALAKTWPAATVTASDASEAALALASENAAACGLAERVTFVVSDWYRDLPAGSEFDLIVANPPYLTAAEVAEAAPEVRDYEPMQALTSADAGMADLRAIINGARPRLRRGGWIALETGIAQHASLVSELRAAGFEQVESRADLTGRDRFLLALG</sequence>
<feature type="binding site" evidence="5">
    <location>
        <position position="173"/>
    </location>
    <ligand>
        <name>S-adenosyl-L-methionine</name>
        <dbReference type="ChEBI" id="CHEBI:59789"/>
    </ligand>
</feature>
<organism evidence="8 9">
    <name type="scientific">Horticoccus luteus</name>
    <dbReference type="NCBI Taxonomy" id="2862869"/>
    <lineage>
        <taxon>Bacteria</taxon>
        <taxon>Pseudomonadati</taxon>
        <taxon>Verrucomicrobiota</taxon>
        <taxon>Opitutia</taxon>
        <taxon>Opitutales</taxon>
        <taxon>Opitutaceae</taxon>
        <taxon>Horticoccus</taxon>
    </lineage>
</organism>
<dbReference type="NCBIfam" id="TIGR00536">
    <property type="entry name" value="hemK_fam"/>
    <property type="match status" value="1"/>
</dbReference>
<dbReference type="SUPFAM" id="SSF53335">
    <property type="entry name" value="S-adenosyl-L-methionine-dependent methyltransferases"/>
    <property type="match status" value="1"/>
</dbReference>
<dbReference type="GO" id="GO:0102559">
    <property type="term" value="F:peptide chain release factor N(5)-glutamine methyltransferase activity"/>
    <property type="evidence" value="ECO:0007669"/>
    <property type="project" value="UniProtKB-EC"/>
</dbReference>
<evidence type="ECO:0000259" key="7">
    <source>
        <dbReference type="Pfam" id="PF17827"/>
    </source>
</evidence>
<dbReference type="EMBL" id="CP080507">
    <property type="protein sequence ID" value="QYM80306.1"/>
    <property type="molecule type" value="Genomic_DNA"/>
</dbReference>
<dbReference type="RefSeq" id="WP_220165296.1">
    <property type="nucleotide sequence ID" value="NZ_CP080507.1"/>
</dbReference>
<dbReference type="PANTHER" id="PTHR18895">
    <property type="entry name" value="HEMK METHYLTRANSFERASE"/>
    <property type="match status" value="1"/>
</dbReference>
<keyword evidence="9" id="KW-1185">Reference proteome</keyword>
<keyword evidence="1 5" id="KW-0489">Methyltransferase</keyword>
<keyword evidence="3 5" id="KW-0949">S-adenosyl-L-methionine</keyword>
<dbReference type="GO" id="GO:0003676">
    <property type="term" value="F:nucleic acid binding"/>
    <property type="evidence" value="ECO:0007669"/>
    <property type="project" value="InterPro"/>
</dbReference>
<dbReference type="Pfam" id="PF17827">
    <property type="entry name" value="PrmC_N"/>
    <property type="match status" value="1"/>
</dbReference>
<name>A0A8F9XMJ5_9BACT</name>
<accession>A0A8F9XMJ5</accession>
<protein>
    <recommendedName>
        <fullName evidence="5">Release factor glutamine methyltransferase</fullName>
        <shortName evidence="5">RF MTase</shortName>
        <ecNumber evidence="5">2.1.1.297</ecNumber>
    </recommendedName>
    <alternativeName>
        <fullName evidence="5">N5-glutamine methyltransferase PrmC</fullName>
    </alternativeName>
    <alternativeName>
        <fullName evidence="5">Protein-(glutamine-N5) MTase PrmC</fullName>
    </alternativeName>
    <alternativeName>
        <fullName evidence="5">Protein-glutamine N-methyltransferase PrmC</fullName>
    </alternativeName>
</protein>
<feature type="binding site" evidence="5">
    <location>
        <begin position="189"/>
        <end position="192"/>
    </location>
    <ligand>
        <name>substrate</name>
    </ligand>
</feature>
<evidence type="ECO:0000259" key="6">
    <source>
        <dbReference type="Pfam" id="PF05175"/>
    </source>
</evidence>
<evidence type="ECO:0000313" key="8">
    <source>
        <dbReference type="EMBL" id="QYM80306.1"/>
    </source>
</evidence>
<dbReference type="HAMAP" id="MF_02126">
    <property type="entry name" value="RF_methyltr_PrmC"/>
    <property type="match status" value="1"/>
</dbReference>
<dbReference type="InterPro" id="IPR040758">
    <property type="entry name" value="PrmC_N"/>
</dbReference>
<dbReference type="EC" id="2.1.1.297" evidence="5"/>
<gene>
    <name evidence="5 8" type="primary">prmC</name>
    <name evidence="8" type="ORF">K0B96_06740</name>
</gene>
<proteinExistence type="inferred from homology"/>
<dbReference type="InterPro" id="IPR050320">
    <property type="entry name" value="N5-glutamine_MTase"/>
</dbReference>
<dbReference type="Gene3D" id="3.40.50.150">
    <property type="entry name" value="Vaccinia Virus protein VP39"/>
    <property type="match status" value="1"/>
</dbReference>
<reference evidence="8" key="1">
    <citation type="submission" date="2021-08" db="EMBL/GenBank/DDBJ databases">
        <title>Genome of a novel bacterium of the phylum Verrucomicrobia, Oleiharenicola sp. KSB-15.</title>
        <authorList>
            <person name="Chung J.-H."/>
            <person name="Ahn J.-H."/>
            <person name="Yoon Y."/>
            <person name="Kim D.-Y."/>
            <person name="An S.-H."/>
            <person name="Park I."/>
            <person name="Yeon J."/>
        </authorList>
    </citation>
    <scope>NUCLEOTIDE SEQUENCE</scope>
    <source>
        <strain evidence="8">KSB-15</strain>
    </source>
</reference>
<feature type="domain" description="Methyltransferase small" evidence="6">
    <location>
        <begin position="104"/>
        <end position="199"/>
    </location>
</feature>
<dbReference type="InterPro" id="IPR002052">
    <property type="entry name" value="DNA_methylase_N6_adenine_CS"/>
</dbReference>
<dbReference type="InterPro" id="IPR004556">
    <property type="entry name" value="HemK-like"/>
</dbReference>
<comment type="catalytic activity">
    <reaction evidence="4 5">
        <text>L-glutaminyl-[peptide chain release factor] + S-adenosyl-L-methionine = N(5)-methyl-L-glutaminyl-[peptide chain release factor] + S-adenosyl-L-homocysteine + H(+)</text>
        <dbReference type="Rhea" id="RHEA:42896"/>
        <dbReference type="Rhea" id="RHEA-COMP:10271"/>
        <dbReference type="Rhea" id="RHEA-COMP:10272"/>
        <dbReference type="ChEBI" id="CHEBI:15378"/>
        <dbReference type="ChEBI" id="CHEBI:30011"/>
        <dbReference type="ChEBI" id="CHEBI:57856"/>
        <dbReference type="ChEBI" id="CHEBI:59789"/>
        <dbReference type="ChEBI" id="CHEBI:61891"/>
        <dbReference type="EC" id="2.1.1.297"/>
    </reaction>
</comment>
<feature type="domain" description="Release factor glutamine methyltransferase N-terminal" evidence="7">
    <location>
        <begin position="6"/>
        <end position="76"/>
    </location>
</feature>
<dbReference type="InterPro" id="IPR007848">
    <property type="entry name" value="Small_mtfrase_dom"/>
</dbReference>
<dbReference type="NCBIfam" id="TIGR03534">
    <property type="entry name" value="RF_mod_PrmC"/>
    <property type="match status" value="1"/>
</dbReference>
<dbReference type="CDD" id="cd02440">
    <property type="entry name" value="AdoMet_MTases"/>
    <property type="match status" value="1"/>
</dbReference>
<dbReference type="Proteomes" id="UP000825051">
    <property type="component" value="Chromosome"/>
</dbReference>
<evidence type="ECO:0000256" key="4">
    <source>
        <dbReference type="ARBA" id="ARBA00048391"/>
    </source>
</evidence>
<dbReference type="PANTHER" id="PTHR18895:SF74">
    <property type="entry name" value="MTRF1L RELEASE FACTOR GLUTAMINE METHYLTRANSFERASE"/>
    <property type="match status" value="1"/>
</dbReference>
<dbReference type="Gene3D" id="1.10.8.10">
    <property type="entry name" value="DNA helicase RuvA subunit, C-terminal domain"/>
    <property type="match status" value="1"/>
</dbReference>
<feature type="binding site" evidence="5">
    <location>
        <position position="144"/>
    </location>
    <ligand>
        <name>S-adenosyl-L-methionine</name>
        <dbReference type="ChEBI" id="CHEBI:59789"/>
    </ligand>
</feature>
<dbReference type="InterPro" id="IPR029063">
    <property type="entry name" value="SAM-dependent_MTases_sf"/>
</dbReference>
<comment type="function">
    <text evidence="5">Methylates the class 1 translation termination release factors RF1/PrfA and RF2/PrfB on the glutamine residue of the universally conserved GGQ motif.</text>
</comment>
<evidence type="ECO:0000256" key="5">
    <source>
        <dbReference type="HAMAP-Rule" id="MF_02126"/>
    </source>
</evidence>
<feature type="binding site" evidence="5">
    <location>
        <position position="189"/>
    </location>
    <ligand>
        <name>S-adenosyl-L-methionine</name>
        <dbReference type="ChEBI" id="CHEBI:59789"/>
    </ligand>
</feature>
<keyword evidence="2 5" id="KW-0808">Transferase</keyword>
<comment type="similarity">
    <text evidence="5">Belongs to the protein N5-glutamine methyltransferase family. PrmC subfamily.</text>
</comment>